<evidence type="ECO:0000313" key="2">
    <source>
        <dbReference type="Proteomes" id="UP000276991"/>
    </source>
</evidence>
<dbReference type="Proteomes" id="UP000276991">
    <property type="component" value="Unassembled WGS sequence"/>
</dbReference>
<organism evidence="1 2">
    <name type="scientific">Acanthocheilonema viteae</name>
    <name type="common">Filarial nematode worm</name>
    <name type="synonym">Dipetalonema viteae</name>
    <dbReference type="NCBI Taxonomy" id="6277"/>
    <lineage>
        <taxon>Eukaryota</taxon>
        <taxon>Metazoa</taxon>
        <taxon>Ecdysozoa</taxon>
        <taxon>Nematoda</taxon>
        <taxon>Chromadorea</taxon>
        <taxon>Rhabditida</taxon>
        <taxon>Spirurina</taxon>
        <taxon>Spiruromorpha</taxon>
        <taxon>Filarioidea</taxon>
        <taxon>Onchocercidae</taxon>
        <taxon>Acanthocheilonema</taxon>
    </lineage>
</organism>
<accession>A0A498SBG9</accession>
<dbReference type="AlphaFoldDB" id="A0A498SBG9"/>
<name>A0A498SBG9_ACAVI</name>
<protein>
    <submittedName>
        <fullName evidence="1">Uncharacterized protein</fullName>
    </submittedName>
</protein>
<gene>
    <name evidence="1" type="ORF">NAV_LOCUS5626</name>
</gene>
<proteinExistence type="predicted"/>
<evidence type="ECO:0000313" key="1">
    <source>
        <dbReference type="EMBL" id="VBB30835.1"/>
    </source>
</evidence>
<dbReference type="OrthoDB" id="5775142at2759"/>
<keyword evidence="2" id="KW-1185">Reference proteome</keyword>
<dbReference type="EMBL" id="UPTC01001012">
    <property type="protein sequence ID" value="VBB30835.1"/>
    <property type="molecule type" value="Genomic_DNA"/>
</dbReference>
<sequence length="70" mass="7966">MNERHNDGDRWVVRSAFIIECHVYPNGSWRADVVACQTPKGIEMHAGDEIMEDDVVRLHYLPLSASSINL</sequence>
<reference evidence="1 2" key="1">
    <citation type="submission" date="2018-08" db="EMBL/GenBank/DDBJ databases">
        <authorList>
            <person name="Laetsch R D."/>
            <person name="Stevens L."/>
            <person name="Kumar S."/>
            <person name="Blaxter L. M."/>
        </authorList>
    </citation>
    <scope>NUCLEOTIDE SEQUENCE [LARGE SCALE GENOMIC DNA]</scope>
</reference>